<protein>
    <recommendedName>
        <fullName evidence="4">Anti-sigma factor</fullName>
    </recommendedName>
</protein>
<accession>Q3JMN0</accession>
<dbReference type="AlphaFoldDB" id="Q3JMN0"/>
<dbReference type="KEGG" id="bpm:BURPS1710b_A0015"/>
<proteinExistence type="predicted"/>
<evidence type="ECO:0000313" key="2">
    <source>
        <dbReference type="EMBL" id="ABA51642.1"/>
    </source>
</evidence>
<organism evidence="2 3">
    <name type="scientific">Burkholderia pseudomallei (strain 1710b)</name>
    <dbReference type="NCBI Taxonomy" id="320372"/>
    <lineage>
        <taxon>Bacteria</taxon>
        <taxon>Pseudomonadati</taxon>
        <taxon>Pseudomonadota</taxon>
        <taxon>Betaproteobacteria</taxon>
        <taxon>Burkholderiales</taxon>
        <taxon>Burkholderiaceae</taxon>
        <taxon>Burkholderia</taxon>
        <taxon>pseudomallei group</taxon>
    </lineage>
</organism>
<feature type="compositionally biased region" description="Basic residues" evidence="1">
    <location>
        <begin position="120"/>
        <end position="144"/>
    </location>
</feature>
<gene>
    <name evidence="2" type="ordered locus">BURPS1710b_A0015</name>
</gene>
<name>Q3JMN0_BURP1</name>
<evidence type="ECO:0008006" key="4">
    <source>
        <dbReference type="Google" id="ProtNLM"/>
    </source>
</evidence>
<reference evidence="2 3" key="1">
    <citation type="submission" date="2005-09" db="EMBL/GenBank/DDBJ databases">
        <authorList>
            <person name="Woods D.E."/>
            <person name="Nierman W.C."/>
        </authorList>
    </citation>
    <scope>NUCLEOTIDE SEQUENCE [LARGE SCALE GENOMIC DNA]</scope>
    <source>
        <strain evidence="2 3">1710b</strain>
    </source>
</reference>
<dbReference type="HOGENOM" id="CLU_550612_0_0_4"/>
<feature type="region of interest" description="Disordered" evidence="1">
    <location>
        <begin position="92"/>
        <end position="144"/>
    </location>
</feature>
<evidence type="ECO:0000313" key="3">
    <source>
        <dbReference type="Proteomes" id="UP000002700"/>
    </source>
</evidence>
<dbReference type="EMBL" id="CP000125">
    <property type="protein sequence ID" value="ABA51642.1"/>
    <property type="molecule type" value="Genomic_DNA"/>
</dbReference>
<evidence type="ECO:0000256" key="1">
    <source>
        <dbReference type="SAM" id="MobiDB-lite"/>
    </source>
</evidence>
<sequence length="495" mass="53332">MRAARADAGGGLRVPGRHVAVRPCGADGRLRPRRRQRRWRRLLNDGAARELRIGRRRLAAAVAPLCARADGRPRVGRRSRTGHRRARVLAHARVPSRQQSARVAVDDPAPSVHRSVARAPRIRRRRRRRPVAHARGARRPDRRARAARRAANAVPAAARAARSAAARLRRRVELSGRVGGARRAGRHRDVAAVARAGAHARAADRRAAAAAAVPYRCETSSMSDDPDLCVAPESDEPGLLALSAFVDGELPDAQSRAMARRLASDPRAAGIAAHYRAQRAALRALFADPVAPRHGPCVAWPVRTPWWRRAAFAGGALAAGVALGWLGGALAPRFAPSAALQWVAPAAAQRAFARDADLAYALYAPDARHPVEIAAGRDGAPLAWLSARVGRRIAAPSLREYGFALLGARLLPGAGGPAAQFMYENAAGERLALYVSASAQREAAVRPWRDGGRHTFYWVSERTAYALSGQLDEGRLRTIAADVCGELGGHPQRWR</sequence>
<dbReference type="EnsemblBacteria" id="ABA51642">
    <property type="protein sequence ID" value="ABA51642"/>
    <property type="gene ID" value="BURPS1710b_A0015"/>
</dbReference>
<dbReference type="Proteomes" id="UP000002700">
    <property type="component" value="Chromosome II"/>
</dbReference>